<keyword evidence="9 14" id="KW-0472">Membrane</keyword>
<feature type="domain" description="Ig-like" evidence="15">
    <location>
        <begin position="84"/>
        <end position="172"/>
    </location>
</feature>
<evidence type="ECO:0000313" key="16">
    <source>
        <dbReference type="Proteomes" id="UP001652642"/>
    </source>
</evidence>
<keyword evidence="6" id="KW-0391">Immunity</keyword>
<evidence type="ECO:0000256" key="10">
    <source>
        <dbReference type="ARBA" id="ARBA00023157"/>
    </source>
</evidence>
<gene>
    <name evidence="17" type="primary">LOC110091143</name>
</gene>
<keyword evidence="7 14" id="KW-1133">Transmembrane helix</keyword>
<keyword evidence="10" id="KW-1015">Disulfide bond</keyword>
<dbReference type="SUPFAM" id="SSF46579">
    <property type="entry name" value="Prefoldin"/>
    <property type="match status" value="1"/>
</dbReference>
<evidence type="ECO:0000259" key="15">
    <source>
        <dbReference type="PROSITE" id="PS50835"/>
    </source>
</evidence>
<evidence type="ECO:0000256" key="7">
    <source>
        <dbReference type="ARBA" id="ARBA00022989"/>
    </source>
</evidence>
<evidence type="ECO:0000256" key="6">
    <source>
        <dbReference type="ARBA" id="ARBA00022859"/>
    </source>
</evidence>
<evidence type="ECO:0000256" key="5">
    <source>
        <dbReference type="ARBA" id="ARBA00022729"/>
    </source>
</evidence>
<dbReference type="InterPro" id="IPR011162">
    <property type="entry name" value="MHC_I/II-like_Ag-recog"/>
</dbReference>
<dbReference type="RefSeq" id="XP_072843980.1">
    <property type="nucleotide sequence ID" value="XM_072987879.1"/>
</dbReference>
<dbReference type="PANTHER" id="PTHR19944:SF86">
    <property type="entry name" value="HLA CLASS II HISTOCOMPATIBILITY ANTIGEN, DR ALPHA CHAIN"/>
    <property type="match status" value="1"/>
</dbReference>
<comment type="subcellular location">
    <subcellularLocation>
        <location evidence="1">Membrane</location>
        <topology evidence="1">Single-pass type I membrane protein</topology>
    </subcellularLocation>
</comment>
<evidence type="ECO:0000313" key="17">
    <source>
        <dbReference type="RefSeq" id="XP_072843980.1"/>
    </source>
</evidence>
<dbReference type="InterPro" id="IPR009053">
    <property type="entry name" value="Prefoldin"/>
</dbReference>
<keyword evidence="5" id="KW-0732">Signal</keyword>
<feature type="coiled-coil region" evidence="13">
    <location>
        <begin position="243"/>
        <end position="277"/>
    </location>
</feature>
<protein>
    <submittedName>
        <fullName evidence="17">RLA class II histocompatibility antigen, DP alpha-1 chain-like isoform X1</fullName>
    </submittedName>
</protein>
<dbReference type="InterPro" id="IPR002777">
    <property type="entry name" value="PFD_beta-like"/>
</dbReference>
<dbReference type="InterPro" id="IPR013783">
    <property type="entry name" value="Ig-like_fold"/>
</dbReference>
<evidence type="ECO:0000256" key="9">
    <source>
        <dbReference type="ARBA" id="ARBA00023136"/>
    </source>
</evidence>
<dbReference type="Gene3D" id="1.10.287.370">
    <property type="match status" value="1"/>
</dbReference>
<sequence>MGLDFFHESLPSGGEGGEDLLAFNQEEILHVDWAQKRNVWRLPEIGSSSSYETQGALGNIAIMKNNLEIMRKRSNWTRAQNVPPSATLYPEDPVELGDPNVLICFVDKFSPPVLNITWLKNGQVVSQGVQETGFLSSVDYTFRKFSYLAFVPQDGDVYTCQVDHWGLQGSLTRIWNAKEPTPVAETPENILCGLGLAIGILGIVVGTVFFFKALRMNQNHPRSRAGLRSHFSRREKTPGEEMAEAVQKKIQGELEKFQQLQKEINKCMTARQKLEAQLTENNVVKEELDLLDSSNTVYKLIGPVLVKQDMDEAKATVGKRLDYITGEIKRYEAQMQEYDKKSDQQREVLARLQQEFQKAQAKVALKA</sequence>
<name>A0ABM5FF05_9SAUR</name>
<feature type="coiled-coil region" evidence="13">
    <location>
        <begin position="321"/>
        <end position="362"/>
    </location>
</feature>
<dbReference type="InterPro" id="IPR007110">
    <property type="entry name" value="Ig-like_dom"/>
</dbReference>
<comment type="similarity">
    <text evidence="3">Belongs to the prefoldin subunit beta family.</text>
</comment>
<dbReference type="InterPro" id="IPR003006">
    <property type="entry name" value="Ig/MHC_CS"/>
</dbReference>
<evidence type="ECO:0000256" key="3">
    <source>
        <dbReference type="ARBA" id="ARBA00008045"/>
    </source>
</evidence>
<dbReference type="SMART" id="SM00407">
    <property type="entry name" value="IGc1"/>
    <property type="match status" value="1"/>
</dbReference>
<evidence type="ECO:0000256" key="2">
    <source>
        <dbReference type="ARBA" id="ARBA00007394"/>
    </source>
</evidence>
<evidence type="ECO:0000256" key="14">
    <source>
        <dbReference type="SAM" id="Phobius"/>
    </source>
</evidence>
<dbReference type="InterPro" id="IPR036179">
    <property type="entry name" value="Ig-like_dom_sf"/>
</dbReference>
<accession>A0ABM5FF05</accession>
<organism evidence="16 17">
    <name type="scientific">Pogona vitticeps</name>
    <name type="common">central bearded dragon</name>
    <dbReference type="NCBI Taxonomy" id="103695"/>
    <lineage>
        <taxon>Eukaryota</taxon>
        <taxon>Metazoa</taxon>
        <taxon>Chordata</taxon>
        <taxon>Craniata</taxon>
        <taxon>Vertebrata</taxon>
        <taxon>Euteleostomi</taxon>
        <taxon>Lepidosauria</taxon>
        <taxon>Squamata</taxon>
        <taxon>Bifurcata</taxon>
        <taxon>Unidentata</taxon>
        <taxon>Episquamata</taxon>
        <taxon>Toxicofera</taxon>
        <taxon>Iguania</taxon>
        <taxon>Acrodonta</taxon>
        <taxon>Agamidae</taxon>
        <taxon>Amphibolurinae</taxon>
        <taxon>Pogona</taxon>
    </lineage>
</organism>
<dbReference type="CDD" id="cd23161">
    <property type="entry name" value="Prefoldin_6"/>
    <property type="match status" value="1"/>
</dbReference>
<keyword evidence="12" id="KW-0491">MHC II</keyword>
<dbReference type="SUPFAM" id="SSF48726">
    <property type="entry name" value="Immunoglobulin"/>
    <property type="match status" value="1"/>
</dbReference>
<evidence type="ECO:0000256" key="11">
    <source>
        <dbReference type="ARBA" id="ARBA00023180"/>
    </source>
</evidence>
<dbReference type="Pfam" id="PF00993">
    <property type="entry name" value="MHC_II_alpha"/>
    <property type="match status" value="1"/>
</dbReference>
<dbReference type="GeneID" id="110091143"/>
<keyword evidence="13" id="KW-0175">Coiled coil</keyword>
<reference evidence="16" key="1">
    <citation type="submission" date="2025-05" db="UniProtKB">
        <authorList>
            <consortium name="RefSeq"/>
        </authorList>
    </citation>
    <scope>NUCLEOTIDE SEQUENCE [LARGE SCALE GENOMIC DNA]</scope>
</reference>
<dbReference type="CDD" id="cd05767">
    <property type="entry name" value="IgC1_MHC_II_alpha"/>
    <property type="match status" value="1"/>
</dbReference>
<dbReference type="InterPro" id="IPR001003">
    <property type="entry name" value="MHC_II_a_N"/>
</dbReference>
<evidence type="ECO:0000256" key="1">
    <source>
        <dbReference type="ARBA" id="ARBA00004479"/>
    </source>
</evidence>
<reference evidence="17" key="2">
    <citation type="submission" date="2025-08" db="UniProtKB">
        <authorList>
            <consortium name="RefSeq"/>
        </authorList>
    </citation>
    <scope>IDENTIFICATION</scope>
</reference>
<evidence type="ECO:0000256" key="4">
    <source>
        <dbReference type="ARBA" id="ARBA00022692"/>
    </source>
</evidence>
<proteinExistence type="inferred from homology"/>
<comment type="similarity">
    <text evidence="2">Belongs to the MHC class II family.</text>
</comment>
<keyword evidence="8" id="KW-1064">Adaptive immunity</keyword>
<feature type="transmembrane region" description="Helical" evidence="14">
    <location>
        <begin position="194"/>
        <end position="214"/>
    </location>
</feature>
<dbReference type="Pfam" id="PF01920">
    <property type="entry name" value="Prefoldin_2"/>
    <property type="match status" value="1"/>
</dbReference>
<evidence type="ECO:0000256" key="12">
    <source>
        <dbReference type="ARBA" id="ARBA00023182"/>
    </source>
</evidence>
<evidence type="ECO:0000256" key="13">
    <source>
        <dbReference type="SAM" id="Coils"/>
    </source>
</evidence>
<dbReference type="InterPro" id="IPR014745">
    <property type="entry name" value="MHC_II_a/b_N"/>
</dbReference>
<dbReference type="InterPro" id="IPR050160">
    <property type="entry name" value="MHC/Immunoglobulin"/>
</dbReference>
<keyword evidence="16" id="KW-1185">Reference proteome</keyword>
<keyword evidence="11" id="KW-0325">Glycoprotein</keyword>
<dbReference type="InterPro" id="IPR003597">
    <property type="entry name" value="Ig_C1-set"/>
</dbReference>
<dbReference type="PANTHER" id="PTHR19944">
    <property type="entry name" value="MHC CLASS II-RELATED"/>
    <property type="match status" value="1"/>
</dbReference>
<evidence type="ECO:0000256" key="8">
    <source>
        <dbReference type="ARBA" id="ARBA00023130"/>
    </source>
</evidence>
<dbReference type="SUPFAM" id="SSF54452">
    <property type="entry name" value="MHC antigen-recognition domain"/>
    <property type="match status" value="1"/>
</dbReference>
<dbReference type="PROSITE" id="PS50835">
    <property type="entry name" value="IG_LIKE"/>
    <property type="match status" value="1"/>
</dbReference>
<dbReference type="Gene3D" id="3.10.320.10">
    <property type="entry name" value="Class II Histocompatibility Antigen, M Beta Chain, Chain B, domain 1"/>
    <property type="match status" value="1"/>
</dbReference>
<dbReference type="Gene3D" id="2.60.40.10">
    <property type="entry name" value="Immunoglobulins"/>
    <property type="match status" value="1"/>
</dbReference>
<dbReference type="Pfam" id="PF07654">
    <property type="entry name" value="C1-set"/>
    <property type="match status" value="1"/>
</dbReference>
<dbReference type="SMART" id="SM00920">
    <property type="entry name" value="MHC_II_alpha"/>
    <property type="match status" value="1"/>
</dbReference>
<dbReference type="Proteomes" id="UP001652642">
    <property type="component" value="Chromosome 2"/>
</dbReference>
<dbReference type="PROSITE" id="PS00290">
    <property type="entry name" value="IG_MHC"/>
    <property type="match status" value="1"/>
</dbReference>
<keyword evidence="4 14" id="KW-0812">Transmembrane</keyword>